<dbReference type="InterPro" id="IPR036390">
    <property type="entry name" value="WH_DNA-bd_sf"/>
</dbReference>
<reference evidence="7" key="1">
    <citation type="submission" date="2022-12" db="EMBL/GenBank/DDBJ databases">
        <title>Paraconexibacter alkalitolerans sp. nov. and Baekduia alba sp. nov., isolated from soil and emended description of the genera Paraconexibacter (Chun et al., 2020) and Baekduia (An et al., 2020).</title>
        <authorList>
            <person name="Vieira S."/>
            <person name="Huber K.J."/>
            <person name="Geppert A."/>
            <person name="Wolf J."/>
            <person name="Neumann-Schaal M."/>
            <person name="Muesken M."/>
            <person name="Overmann J."/>
        </authorList>
    </citation>
    <scope>NUCLEOTIDE SEQUENCE</scope>
    <source>
        <strain evidence="7">AEG42_29</strain>
    </source>
</reference>
<dbReference type="PANTHER" id="PTHR30346">
    <property type="entry name" value="TRANSCRIPTIONAL DUAL REGULATOR HCAR-RELATED"/>
    <property type="match status" value="1"/>
</dbReference>
<dbReference type="InterPro" id="IPR000847">
    <property type="entry name" value="LysR_HTH_N"/>
</dbReference>
<dbReference type="KEGG" id="parq:DSM112329_05260"/>
<dbReference type="InterPro" id="IPR005119">
    <property type="entry name" value="LysR_subst-bd"/>
</dbReference>
<dbReference type="GO" id="GO:0003700">
    <property type="term" value="F:DNA-binding transcription factor activity"/>
    <property type="evidence" value="ECO:0007669"/>
    <property type="project" value="InterPro"/>
</dbReference>
<accession>A0AAU7B3B0</accession>
<dbReference type="PANTHER" id="PTHR30346:SF30">
    <property type="entry name" value="SMALL NEUTRAL PROTEASE REGULATORY PROTEIN"/>
    <property type="match status" value="1"/>
</dbReference>
<dbReference type="SUPFAM" id="SSF53850">
    <property type="entry name" value="Periplasmic binding protein-like II"/>
    <property type="match status" value="1"/>
</dbReference>
<dbReference type="Gene3D" id="1.10.10.10">
    <property type="entry name" value="Winged helix-like DNA-binding domain superfamily/Winged helix DNA-binding domain"/>
    <property type="match status" value="1"/>
</dbReference>
<keyword evidence="4" id="KW-0804">Transcription</keyword>
<feature type="region of interest" description="Disordered" evidence="5">
    <location>
        <begin position="298"/>
        <end position="327"/>
    </location>
</feature>
<dbReference type="RefSeq" id="WP_354699542.1">
    <property type="nucleotide sequence ID" value="NZ_CP114014.1"/>
</dbReference>
<name>A0AAU7B3B0_9ACTN</name>
<dbReference type="Pfam" id="PF03466">
    <property type="entry name" value="LysR_substrate"/>
    <property type="match status" value="1"/>
</dbReference>
<organism evidence="7">
    <name type="scientific">Paraconexibacter sp. AEG42_29</name>
    <dbReference type="NCBI Taxonomy" id="2997339"/>
    <lineage>
        <taxon>Bacteria</taxon>
        <taxon>Bacillati</taxon>
        <taxon>Actinomycetota</taxon>
        <taxon>Thermoleophilia</taxon>
        <taxon>Solirubrobacterales</taxon>
        <taxon>Paraconexibacteraceae</taxon>
        <taxon>Paraconexibacter</taxon>
    </lineage>
</organism>
<dbReference type="Pfam" id="PF00126">
    <property type="entry name" value="HTH_1"/>
    <property type="match status" value="1"/>
</dbReference>
<dbReference type="AlphaFoldDB" id="A0AAU7B3B0"/>
<dbReference type="SUPFAM" id="SSF46785">
    <property type="entry name" value="Winged helix' DNA-binding domain"/>
    <property type="match status" value="1"/>
</dbReference>
<sequence>MMELRHLLTFLAVAETQSFTRAAERLGTSQSAVSATVRRLEEELEAPLFDRTTHRVDLTDAGRALVPEARGTLAAAAAAREAVDQVRGGLRGTVRLGVMQAQATGPVSTAAFVAAFRRDHAAVHVELRQAGSAVLADMVRDGRLDLAVLGNPAPLSAPPAGLALTELASEPMALACHAGHRFASWPAIDLATVAAEPAADLPPGWSMRTANDRVFAAAGLRRRLEYEVNDSSSIVDLVRHGLAVALIPASLVGADDGSIATVPLTGAPDHAHRVALAVPTGRPLGLAAQALRDTILGGGVPAASHTRTRGPALRRPDPDPRGRAADG</sequence>
<evidence type="ECO:0000256" key="1">
    <source>
        <dbReference type="ARBA" id="ARBA00009437"/>
    </source>
</evidence>
<dbReference type="Gene3D" id="3.40.190.290">
    <property type="match status" value="1"/>
</dbReference>
<gene>
    <name evidence="7" type="primary">gltC_5</name>
    <name evidence="7" type="ORF">DSM112329_05260</name>
</gene>
<evidence type="ECO:0000259" key="6">
    <source>
        <dbReference type="PROSITE" id="PS50931"/>
    </source>
</evidence>
<dbReference type="GO" id="GO:0032993">
    <property type="term" value="C:protein-DNA complex"/>
    <property type="evidence" value="ECO:0007669"/>
    <property type="project" value="TreeGrafter"/>
</dbReference>
<evidence type="ECO:0000256" key="2">
    <source>
        <dbReference type="ARBA" id="ARBA00023015"/>
    </source>
</evidence>
<evidence type="ECO:0000313" key="7">
    <source>
        <dbReference type="EMBL" id="XAY08360.1"/>
    </source>
</evidence>
<evidence type="ECO:0000256" key="5">
    <source>
        <dbReference type="SAM" id="MobiDB-lite"/>
    </source>
</evidence>
<dbReference type="EMBL" id="CP114014">
    <property type="protein sequence ID" value="XAY08360.1"/>
    <property type="molecule type" value="Genomic_DNA"/>
</dbReference>
<dbReference type="InterPro" id="IPR036388">
    <property type="entry name" value="WH-like_DNA-bd_sf"/>
</dbReference>
<evidence type="ECO:0000256" key="3">
    <source>
        <dbReference type="ARBA" id="ARBA00023125"/>
    </source>
</evidence>
<keyword evidence="2" id="KW-0805">Transcription regulation</keyword>
<dbReference type="PROSITE" id="PS50931">
    <property type="entry name" value="HTH_LYSR"/>
    <property type="match status" value="1"/>
</dbReference>
<evidence type="ECO:0000256" key="4">
    <source>
        <dbReference type="ARBA" id="ARBA00023163"/>
    </source>
</evidence>
<feature type="compositionally biased region" description="Basic and acidic residues" evidence="5">
    <location>
        <begin position="314"/>
        <end position="327"/>
    </location>
</feature>
<protein>
    <submittedName>
        <fullName evidence="7">HTH-type transcriptional regulator GltC</fullName>
    </submittedName>
</protein>
<dbReference type="FunFam" id="1.10.10.10:FF:000001">
    <property type="entry name" value="LysR family transcriptional regulator"/>
    <property type="match status" value="1"/>
</dbReference>
<feature type="domain" description="HTH lysR-type" evidence="6">
    <location>
        <begin position="2"/>
        <end position="59"/>
    </location>
</feature>
<comment type="similarity">
    <text evidence="1">Belongs to the LysR transcriptional regulatory family.</text>
</comment>
<dbReference type="GO" id="GO:0003677">
    <property type="term" value="F:DNA binding"/>
    <property type="evidence" value="ECO:0007669"/>
    <property type="project" value="UniProtKB-KW"/>
</dbReference>
<dbReference type="PRINTS" id="PR00039">
    <property type="entry name" value="HTHLYSR"/>
</dbReference>
<proteinExistence type="inferred from homology"/>
<keyword evidence="3" id="KW-0238">DNA-binding</keyword>